<proteinExistence type="inferred from homology"/>
<dbReference type="EC" id="1.1.2.4" evidence="7"/>
<dbReference type="Pfam" id="PF01565">
    <property type="entry name" value="FAD_binding_4"/>
    <property type="match status" value="2"/>
</dbReference>
<dbReference type="STRING" id="36842.SAMN02194393_02435"/>
<dbReference type="InterPro" id="IPR036318">
    <property type="entry name" value="FAD-bd_PCMH-like_sf"/>
</dbReference>
<dbReference type="PANTHER" id="PTHR11748:SF111">
    <property type="entry name" value="D-LACTATE DEHYDROGENASE, MITOCHONDRIAL-RELATED"/>
    <property type="match status" value="1"/>
</dbReference>
<dbReference type="InterPro" id="IPR004113">
    <property type="entry name" value="FAD-bd_oxidored_4_C"/>
</dbReference>
<dbReference type="InterPro" id="IPR016166">
    <property type="entry name" value="FAD-bd_PCMH"/>
</dbReference>
<evidence type="ECO:0000256" key="3">
    <source>
        <dbReference type="ARBA" id="ARBA00022630"/>
    </source>
</evidence>
<dbReference type="SUPFAM" id="SSF55103">
    <property type="entry name" value="FAD-linked oxidases, C-terminal domain"/>
    <property type="match status" value="1"/>
</dbReference>
<evidence type="ECO:0000313" key="9">
    <source>
        <dbReference type="EMBL" id="SKC70416.1"/>
    </source>
</evidence>
<dbReference type="GO" id="GO:0008720">
    <property type="term" value="F:D-lactate dehydrogenase (NAD+) activity"/>
    <property type="evidence" value="ECO:0007669"/>
    <property type="project" value="TreeGrafter"/>
</dbReference>
<accession>A0A1T5L2Y4</accession>
<evidence type="ECO:0000313" key="10">
    <source>
        <dbReference type="Proteomes" id="UP000190285"/>
    </source>
</evidence>
<evidence type="ECO:0000256" key="5">
    <source>
        <dbReference type="ARBA" id="ARBA00022946"/>
    </source>
</evidence>
<feature type="domain" description="FAD-binding PCMH-type" evidence="8">
    <location>
        <begin position="23"/>
        <end position="260"/>
    </location>
</feature>
<evidence type="ECO:0000256" key="7">
    <source>
        <dbReference type="ARBA" id="ARBA00038897"/>
    </source>
</evidence>
<evidence type="ECO:0000256" key="2">
    <source>
        <dbReference type="ARBA" id="ARBA00008000"/>
    </source>
</evidence>
<dbReference type="EMBL" id="FUZT01000005">
    <property type="protein sequence ID" value="SKC70416.1"/>
    <property type="molecule type" value="Genomic_DNA"/>
</dbReference>
<dbReference type="InterPro" id="IPR016171">
    <property type="entry name" value="Vanillyl_alc_oxidase_C-sub2"/>
</dbReference>
<dbReference type="Gene3D" id="3.30.70.2740">
    <property type="match status" value="1"/>
</dbReference>
<evidence type="ECO:0000256" key="6">
    <source>
        <dbReference type="ARBA" id="ARBA00023002"/>
    </source>
</evidence>
<organism evidence="9 10">
    <name type="scientific">Maledivibacter halophilus</name>
    <dbReference type="NCBI Taxonomy" id="36842"/>
    <lineage>
        <taxon>Bacteria</taxon>
        <taxon>Bacillati</taxon>
        <taxon>Bacillota</taxon>
        <taxon>Clostridia</taxon>
        <taxon>Peptostreptococcales</taxon>
        <taxon>Caminicellaceae</taxon>
        <taxon>Maledivibacter</taxon>
    </lineage>
</organism>
<sequence length="531" mass="59407">MKKNIIKPMNEEFNEYLRDESRTIGNAQSISFPKNEEEVIEILTDLYSKGIQITIQGGRTGLAAGAVPDGGHIMNLSKMNKVLGMDIDKDGYFYLTLQPGTILSKLRKQIESKKFDRANWNDESMKTFTRFCEAPEQFFTPDPTEASATIGGMVACNASGARSYLYGPTRKHITALKVVLCNGQTLSVRRGETFANRRLLKLTTDQGDDLSINLPSFNMPKTKNASGYYIKDNMDAIDLFIGSDGTLGVVTEIEVKLLPLPEAIWGVSCFFTNENNAIEFVMAIREQLKNVASIEFFDGDALTILRNQKEQNPAFSRLPVVDEKMNTAIYVEIHCENEEKVIQELISIGGLMKEIGGDETDTWVARNDADRSLLLFFRHAVPESVNMLIDERKKTEPIITKLGTDMSVPDKSLKHIMQVYRHSLDEYELQSAIWGHIGDNHLHVNILPRNEEDFKKGKELYAKWANEVTKLGGAVSAEHGVGKLKASFLTVMYGQEHIDEMAKLKSIFDPKALLGAGNMFVPKKGDELTCA</sequence>
<dbReference type="InterPro" id="IPR006094">
    <property type="entry name" value="Oxid_FAD_bind_N"/>
</dbReference>
<dbReference type="Gene3D" id="3.30.43.10">
    <property type="entry name" value="Uridine Diphospho-n-acetylenolpyruvylglucosamine Reductase, domain 2"/>
    <property type="match status" value="1"/>
</dbReference>
<dbReference type="GO" id="GO:1903457">
    <property type="term" value="P:lactate catabolic process"/>
    <property type="evidence" value="ECO:0007669"/>
    <property type="project" value="TreeGrafter"/>
</dbReference>
<keyword evidence="4" id="KW-0274">FAD</keyword>
<gene>
    <name evidence="9" type="ORF">SAMN02194393_02435</name>
</gene>
<dbReference type="PANTHER" id="PTHR11748">
    <property type="entry name" value="D-LACTATE DEHYDROGENASE"/>
    <property type="match status" value="1"/>
</dbReference>
<dbReference type="OrthoDB" id="9767256at2"/>
<dbReference type="Proteomes" id="UP000190285">
    <property type="component" value="Unassembled WGS sequence"/>
</dbReference>
<reference evidence="9 10" key="1">
    <citation type="submission" date="2017-02" db="EMBL/GenBank/DDBJ databases">
        <authorList>
            <person name="Peterson S.W."/>
        </authorList>
    </citation>
    <scope>NUCLEOTIDE SEQUENCE [LARGE SCALE GENOMIC DNA]</scope>
    <source>
        <strain evidence="9 10">M1</strain>
    </source>
</reference>
<dbReference type="Gene3D" id="1.10.45.10">
    <property type="entry name" value="Vanillyl-alcohol Oxidase, Chain A, domain 4"/>
    <property type="match status" value="1"/>
</dbReference>
<evidence type="ECO:0000256" key="1">
    <source>
        <dbReference type="ARBA" id="ARBA00001974"/>
    </source>
</evidence>
<dbReference type="Gene3D" id="3.30.465.10">
    <property type="match status" value="1"/>
</dbReference>
<protein>
    <recommendedName>
        <fullName evidence="7">D-lactate dehydrogenase (cytochrome)</fullName>
        <ecNumber evidence="7">1.1.2.4</ecNumber>
    </recommendedName>
</protein>
<comment type="similarity">
    <text evidence="2">Belongs to the FAD-binding oxidoreductase/transferase type 4 family.</text>
</comment>
<keyword evidence="5" id="KW-0809">Transit peptide</keyword>
<dbReference type="PROSITE" id="PS51387">
    <property type="entry name" value="FAD_PCMH"/>
    <property type="match status" value="1"/>
</dbReference>
<dbReference type="SUPFAM" id="SSF56176">
    <property type="entry name" value="FAD-binding/transporter-associated domain-like"/>
    <property type="match status" value="1"/>
</dbReference>
<dbReference type="Pfam" id="PF02913">
    <property type="entry name" value="FAD-oxidase_C"/>
    <property type="match status" value="1"/>
</dbReference>
<name>A0A1T5L2Y4_9FIRM</name>
<dbReference type="GO" id="GO:0071949">
    <property type="term" value="F:FAD binding"/>
    <property type="evidence" value="ECO:0007669"/>
    <property type="project" value="InterPro"/>
</dbReference>
<dbReference type="AlphaFoldDB" id="A0A1T5L2Y4"/>
<keyword evidence="3" id="KW-0285">Flavoprotein</keyword>
<evidence type="ECO:0000259" key="8">
    <source>
        <dbReference type="PROSITE" id="PS51387"/>
    </source>
</evidence>
<dbReference type="RefSeq" id="WP_079491953.1">
    <property type="nucleotide sequence ID" value="NZ_FUZT01000005.1"/>
</dbReference>
<comment type="cofactor">
    <cofactor evidence="1">
        <name>FAD</name>
        <dbReference type="ChEBI" id="CHEBI:57692"/>
    </cofactor>
</comment>
<dbReference type="InterPro" id="IPR016164">
    <property type="entry name" value="FAD-linked_Oxase-like_C"/>
</dbReference>
<dbReference type="InterPro" id="IPR016169">
    <property type="entry name" value="FAD-bd_PCMH_sub2"/>
</dbReference>
<dbReference type="GO" id="GO:0004458">
    <property type="term" value="F:D-lactate dehydrogenase (cytochrome) activity"/>
    <property type="evidence" value="ECO:0007669"/>
    <property type="project" value="UniProtKB-EC"/>
</dbReference>
<keyword evidence="10" id="KW-1185">Reference proteome</keyword>
<evidence type="ECO:0000256" key="4">
    <source>
        <dbReference type="ARBA" id="ARBA00022827"/>
    </source>
</evidence>
<dbReference type="InterPro" id="IPR016167">
    <property type="entry name" value="FAD-bd_PCMH_sub1"/>
</dbReference>
<keyword evidence="6" id="KW-0560">Oxidoreductase</keyword>